<proteinExistence type="predicted"/>
<name>A0A1H3B3Y6_9PSEU</name>
<dbReference type="STRING" id="589385.SAMN05421504_1021171"/>
<evidence type="ECO:0000313" key="1">
    <source>
        <dbReference type="EMBL" id="SDX36642.1"/>
    </source>
</evidence>
<accession>A0A1H3B3Y6</accession>
<keyword evidence="2" id="KW-1185">Reference proteome</keyword>
<dbReference type="EMBL" id="FNON01000002">
    <property type="protein sequence ID" value="SDX36642.1"/>
    <property type="molecule type" value="Genomic_DNA"/>
</dbReference>
<gene>
    <name evidence="1" type="ORF">SAMN05421504_1021171</name>
</gene>
<dbReference type="OrthoDB" id="4164936at2"/>
<protein>
    <submittedName>
        <fullName evidence="1">Uncharacterized protein</fullName>
    </submittedName>
</protein>
<dbReference type="RefSeq" id="WP_091288963.1">
    <property type="nucleotide sequence ID" value="NZ_FNON01000002.1"/>
</dbReference>
<organism evidence="1 2">
    <name type="scientific">Amycolatopsis xylanica</name>
    <dbReference type="NCBI Taxonomy" id="589385"/>
    <lineage>
        <taxon>Bacteria</taxon>
        <taxon>Bacillati</taxon>
        <taxon>Actinomycetota</taxon>
        <taxon>Actinomycetes</taxon>
        <taxon>Pseudonocardiales</taxon>
        <taxon>Pseudonocardiaceae</taxon>
        <taxon>Amycolatopsis</taxon>
    </lineage>
</organism>
<dbReference type="Proteomes" id="UP000199515">
    <property type="component" value="Unassembled WGS sequence"/>
</dbReference>
<reference evidence="1 2" key="1">
    <citation type="submission" date="2016-10" db="EMBL/GenBank/DDBJ databases">
        <authorList>
            <person name="de Groot N.N."/>
        </authorList>
    </citation>
    <scope>NUCLEOTIDE SEQUENCE [LARGE SCALE GENOMIC DNA]</scope>
    <source>
        <strain evidence="1 2">CPCC 202699</strain>
    </source>
</reference>
<dbReference type="AlphaFoldDB" id="A0A1H3B3Y6"/>
<sequence>MSYELNFVRREPGQSWDEAFEEMAENASSGPLSAKCAGQWDRIFAEATTLLGTLEHVDGGDSRELTHEPTGIQLSFSDGDVTITVPHWHQGSAATKTKVDVYALADIVERETGLEGYDPQLDQPLSELRAVSAG</sequence>
<evidence type="ECO:0000313" key="2">
    <source>
        <dbReference type="Proteomes" id="UP000199515"/>
    </source>
</evidence>